<dbReference type="GeneID" id="114245080"/>
<sequence>MPPTKNQKDISNVDELDKFKRRMIRSLARSLIHEKKPEDEVWEMMKKETGCGCNMLWQRMRILTLKKLKRLYAADDKIKNVPTVARMTQTDWLLFDLIVVHEKIDFIDKDQMTLPSKDREPLIDLFALVMQFDIENRSGESLAEAWTAAAVLYNSKGHQCSPMLLQKRWYQLKEVTRQLFYNYWFAYRGNSRLLAKAEENKPTKLLREIAQKYPNIITSPFVEWQELIEKRLIILSEEFETKKWMNSPKTLLAPESIQDVEIIEPVIETIELDQDSESETDNKKRDEENVQTDKKIIEVKLEPKESEQEDVIKVETHKLPLAIHSVETETTLLDSENSYSDKNSEKYKNDLQTYDDPPEATVNLSEVTEQHLELNVNPPEVTEELPDRIEDPPDTSVDFNARNDIEICDEGAPKIVQVFGNVDLSSQILNMNDAIIDIDAQTGEEPYISTAERIDLPGEQEEHDDDNINDESRNIIRINTDDKLESEEPLKPLKVVDGKSQKFHNVVVSEPKIENDNDMNTTEKIVQDLDILSKPEIHDRLHFDFFENGIELVDDGIEYIEENHTSTVTATIPIKTEADNKPPNCEDEDGTTKFDYKLLMDPVVYTTRVDEMDTLKDKSYQSVKDKSLIQLIIAESKPICKPIENVNKVNINNTSVREAINDDSLIEQETNAVSGSEDEIDDSFKVKISSYLLKKPRNRSYNPIKLCKNPDFNTRLKRLTVAFLSSPRNRALLKACKPMTIDVMKAFESKLVNGTMFLKDCDQFIPNVRNEDTNHRTLSIAPSTMAIQSLIDNSMTESKSSSPNTTPVACDDTIERNKIINLPDITEVRRINQRLLTAEVPPIRVQTSNTMRVGSEIVPNTEAISKEITSIKVEVNSEVVLVDKPTEKIKKFEDPVIDLPEGTNMFLNNQEQECSFADTRVEAYSQLTCQEMQKTKKKKKDTAVSKSWRPVTSSRVSWLKNYVKTDYESLLTLDTLNKMLIVMNEGEFFNKYSTTNNVKINKKQNNEKGADNPKTISNSREMPWKPKFCCWARYRIDSMLNNKTRRNNRHHCEKDDCICCCKSALNLLIEDAIRAAEHDKLKKTVYDIGGAVKKSQESIPNKKIITRIIPRDEQNHKTPIKDIQAADPDHGDIETINSAEKEIQSIVPAQEEIKSINTDQNNPNKQNKPTSVALLSEHNYSTTDESTPNLIDDKGSYVHKQPDNCFKIVLQTHNEETVRKPKSSLKTLVIEPIINNMPNESQKPMLMASVGSQQTSDKQKNANEKPCLIVKDNIKLPPAASAKKFNTLKKYGKCTIDPKRHVSNRKFLLNIPNGKAIKLGQKTIMVTNIKLPIESKSYNSTCQEKSEQESGNDGPAQTLPEGVQLVLLPNGELIASVEPGAVVDAKQISSIPIIMESIQKQLIDIGICPTTSNTASTSTASSKNTSDATINVSDQSSEVLEETVILNREEPQIDKTDDNILTTDNIIGPLPGIDRGVESYVTSDANDSCKELEKGAESSNLNTSVGNSQNVDVPAPKPERSSLLSDLMEMSGISTEDTISASEPISDSTQHAVPPLSAINTIPDLVPHVSETPLFVTDPADYSPVTSYVELKYAVQNNASFFSYNCSTGVILPINVSLGKNPLKATKEIIDLTDENDDSITDAIHKPADSITKYQLVQDSKFKSLKLIKPLVQYRSKRQRLIPKKNVFKQNILYNRLKQQELNDEPAKIDLVDSDYSMEEEYLEDSDNDEEQNVTTSEATDSSDDEPLSKKVKLNKSCSSVPVYMDEKTTKDHQIDVSTNIVSDTKEAVSCLSEEVTKNIEVSDNVDPAPEFFTSDCSDDEICILGV</sequence>
<proteinExistence type="predicted"/>
<feature type="compositionally biased region" description="Low complexity" evidence="1">
    <location>
        <begin position="1413"/>
        <end position="1426"/>
    </location>
</feature>
<evidence type="ECO:0000256" key="1">
    <source>
        <dbReference type="SAM" id="MobiDB-lite"/>
    </source>
</evidence>
<dbReference type="KEGG" id="bman:114245080"/>
<protein>
    <submittedName>
        <fullName evidence="3">Uncharacterized protein LOC114245080 isoform X1</fullName>
    </submittedName>
    <submittedName>
        <fullName evidence="4">Uncharacterized protein LOC114245080 isoform X2</fullName>
    </submittedName>
</protein>
<feature type="compositionally biased region" description="Polar residues" evidence="1">
    <location>
        <begin position="1497"/>
        <end position="1511"/>
    </location>
</feature>
<feature type="compositionally biased region" description="Acidic residues" evidence="1">
    <location>
        <begin position="1719"/>
        <end position="1732"/>
    </location>
</feature>
<accession>A0A6J2JXJ3</accession>
<organism evidence="2 3">
    <name type="scientific">Bombyx mandarina</name>
    <name type="common">Wild silk moth</name>
    <name type="synonym">Wild silkworm</name>
    <dbReference type="NCBI Taxonomy" id="7092"/>
    <lineage>
        <taxon>Eukaryota</taxon>
        <taxon>Metazoa</taxon>
        <taxon>Ecdysozoa</taxon>
        <taxon>Arthropoda</taxon>
        <taxon>Hexapoda</taxon>
        <taxon>Insecta</taxon>
        <taxon>Pterygota</taxon>
        <taxon>Neoptera</taxon>
        <taxon>Endopterygota</taxon>
        <taxon>Lepidoptera</taxon>
        <taxon>Glossata</taxon>
        <taxon>Ditrysia</taxon>
        <taxon>Bombycoidea</taxon>
        <taxon>Bombycidae</taxon>
        <taxon>Bombycinae</taxon>
        <taxon>Bombyx</taxon>
    </lineage>
</organism>
<gene>
    <name evidence="3 4" type="primary">LOC114245080</name>
</gene>
<feature type="region of interest" description="Disordered" evidence="1">
    <location>
        <begin position="1488"/>
        <end position="1517"/>
    </location>
</feature>
<feature type="region of interest" description="Disordered" evidence="1">
    <location>
        <begin position="334"/>
        <end position="355"/>
    </location>
</feature>
<feature type="region of interest" description="Disordered" evidence="1">
    <location>
        <begin position="1719"/>
        <end position="1751"/>
    </location>
</feature>
<feature type="region of interest" description="Disordered" evidence="1">
    <location>
        <begin position="1413"/>
        <end position="1435"/>
    </location>
</feature>
<evidence type="ECO:0000313" key="4">
    <source>
        <dbReference type="RefSeq" id="XP_028032885.1"/>
    </source>
</evidence>
<feature type="region of interest" description="Disordered" evidence="1">
    <location>
        <begin position="1340"/>
        <end position="1359"/>
    </location>
</feature>
<dbReference type="RefSeq" id="XP_028032884.1">
    <property type="nucleotide sequence ID" value="XM_028177083.1"/>
</dbReference>
<dbReference type="Proteomes" id="UP000504629">
    <property type="component" value="Unplaced"/>
</dbReference>
<name>A0A6J2JXJ3_BOMMA</name>
<dbReference type="RefSeq" id="XP_028032885.1">
    <property type="nucleotide sequence ID" value="XM_028177084.1"/>
</dbReference>
<evidence type="ECO:0000313" key="2">
    <source>
        <dbReference type="Proteomes" id="UP000504629"/>
    </source>
</evidence>
<evidence type="ECO:0000313" key="3">
    <source>
        <dbReference type="RefSeq" id="XP_028032884.1"/>
    </source>
</evidence>
<keyword evidence="2" id="KW-1185">Reference proteome</keyword>
<dbReference type="OrthoDB" id="7492362at2759"/>
<reference evidence="3 4" key="1">
    <citation type="submission" date="2025-04" db="UniProtKB">
        <authorList>
            <consortium name="RefSeq"/>
        </authorList>
    </citation>
    <scope>IDENTIFICATION</scope>
    <source>
        <tissue evidence="3 4">Silk gland</tissue>
    </source>
</reference>